<accession>A0ABQ4YHE7</accession>
<reference evidence="2" key="1">
    <citation type="journal article" date="2022" name="Int. J. Mol. Sci.">
        <title>Draft Genome of Tanacetum Coccineum: Genomic Comparison of Closely Related Tanacetum-Family Plants.</title>
        <authorList>
            <person name="Yamashiro T."/>
            <person name="Shiraishi A."/>
            <person name="Nakayama K."/>
            <person name="Satake H."/>
        </authorList>
    </citation>
    <scope>NUCLEOTIDE SEQUENCE</scope>
</reference>
<feature type="compositionally biased region" description="Low complexity" evidence="1">
    <location>
        <begin position="256"/>
        <end position="268"/>
    </location>
</feature>
<name>A0ABQ4YHE7_9ASTR</name>
<evidence type="ECO:0000313" key="2">
    <source>
        <dbReference type="EMBL" id="GJS76390.1"/>
    </source>
</evidence>
<dbReference type="EMBL" id="BQNB010010371">
    <property type="protein sequence ID" value="GJS76390.1"/>
    <property type="molecule type" value="Genomic_DNA"/>
</dbReference>
<reference evidence="2" key="2">
    <citation type="submission" date="2022-01" db="EMBL/GenBank/DDBJ databases">
        <authorList>
            <person name="Yamashiro T."/>
            <person name="Shiraishi A."/>
            <person name="Satake H."/>
            <person name="Nakayama K."/>
        </authorList>
    </citation>
    <scope>NUCLEOTIDE SEQUENCE</scope>
</reference>
<proteinExistence type="predicted"/>
<keyword evidence="3" id="KW-1185">Reference proteome</keyword>
<sequence length="339" mass="38895">MNSGSTSNSQFPGFSSQAPINPEQLAFLQTQQQAFFDFQQSQQQNLQQFSIPQQQSQSSNSLSQTEAQPKRVPRKRSAKKSKDVEVPDEGVSFRWQPDKETLLAKCYVAVSEDRNVGRSHAKDTFWYRVLNEFNRLNFQKRTKDMLSSKWNTLNHNCQNFNAIYKRCSRLTKSGESELDVMKQARGAYRDENKNITFAQEDAWEILRKHAKWDAPAPVDLTENEEIAEVNTDELFGPDARPRPPGKQCPGKKTKSDTSVSTGGSSSSSQFGDIMPKELRLKREAAEAAFEVAKEKDRMVMRLEEMKFLAISTKDLSEDDAYFIEEQKKTIRAKYNLYRN</sequence>
<gene>
    <name evidence="2" type="ORF">Tco_0726271</name>
</gene>
<feature type="compositionally biased region" description="Low complexity" evidence="1">
    <location>
        <begin position="46"/>
        <end position="64"/>
    </location>
</feature>
<feature type="region of interest" description="Disordered" evidence="1">
    <location>
        <begin position="46"/>
        <end position="88"/>
    </location>
</feature>
<evidence type="ECO:0000256" key="1">
    <source>
        <dbReference type="SAM" id="MobiDB-lite"/>
    </source>
</evidence>
<evidence type="ECO:0008006" key="4">
    <source>
        <dbReference type="Google" id="ProtNLM"/>
    </source>
</evidence>
<feature type="region of interest" description="Disordered" evidence="1">
    <location>
        <begin position="231"/>
        <end position="273"/>
    </location>
</feature>
<organism evidence="2 3">
    <name type="scientific">Tanacetum coccineum</name>
    <dbReference type="NCBI Taxonomy" id="301880"/>
    <lineage>
        <taxon>Eukaryota</taxon>
        <taxon>Viridiplantae</taxon>
        <taxon>Streptophyta</taxon>
        <taxon>Embryophyta</taxon>
        <taxon>Tracheophyta</taxon>
        <taxon>Spermatophyta</taxon>
        <taxon>Magnoliopsida</taxon>
        <taxon>eudicotyledons</taxon>
        <taxon>Gunneridae</taxon>
        <taxon>Pentapetalae</taxon>
        <taxon>asterids</taxon>
        <taxon>campanulids</taxon>
        <taxon>Asterales</taxon>
        <taxon>Asteraceae</taxon>
        <taxon>Asteroideae</taxon>
        <taxon>Anthemideae</taxon>
        <taxon>Anthemidinae</taxon>
        <taxon>Tanacetum</taxon>
    </lineage>
</organism>
<dbReference type="PANTHER" id="PTHR45023:SF4">
    <property type="entry name" value="GLYCINE-RICH PROTEIN-RELATED"/>
    <property type="match status" value="1"/>
</dbReference>
<dbReference type="Proteomes" id="UP001151760">
    <property type="component" value="Unassembled WGS sequence"/>
</dbReference>
<evidence type="ECO:0000313" key="3">
    <source>
        <dbReference type="Proteomes" id="UP001151760"/>
    </source>
</evidence>
<dbReference type="PANTHER" id="PTHR45023">
    <property type="match status" value="1"/>
</dbReference>
<protein>
    <recommendedName>
        <fullName evidence="4">No apical meristem-associated C-terminal domain-containing protein</fullName>
    </recommendedName>
</protein>
<comment type="caution">
    <text evidence="2">The sequence shown here is derived from an EMBL/GenBank/DDBJ whole genome shotgun (WGS) entry which is preliminary data.</text>
</comment>